<reference evidence="2" key="1">
    <citation type="submission" date="2021-01" db="EMBL/GenBank/DDBJ databases">
        <title>KCTC 19127 draft genome.</title>
        <authorList>
            <person name="An D."/>
        </authorList>
    </citation>
    <scope>NUCLEOTIDE SEQUENCE</scope>
    <source>
        <strain evidence="2">KCTC 19127</strain>
    </source>
</reference>
<dbReference type="GO" id="GO:0005975">
    <property type="term" value="P:carbohydrate metabolic process"/>
    <property type="evidence" value="ECO:0007669"/>
    <property type="project" value="InterPro"/>
</dbReference>
<evidence type="ECO:0000256" key="1">
    <source>
        <dbReference type="SAM" id="MobiDB-lite"/>
    </source>
</evidence>
<protein>
    <submittedName>
        <fullName evidence="2">Polysaccharide deacetylase</fullName>
    </submittedName>
</protein>
<dbReference type="PANTHER" id="PTHR45985:SF3">
    <property type="entry name" value="CHITIN DEACETYLASE-LIKE 4"/>
    <property type="match status" value="1"/>
</dbReference>
<dbReference type="RefSeq" id="WP_205255761.1">
    <property type="nucleotide sequence ID" value="NZ_BAAAPV010000002.1"/>
</dbReference>
<accession>A0A938YGU0</accession>
<evidence type="ECO:0000313" key="3">
    <source>
        <dbReference type="Proteomes" id="UP000663801"/>
    </source>
</evidence>
<feature type="compositionally biased region" description="Low complexity" evidence="1">
    <location>
        <begin position="53"/>
        <end position="85"/>
    </location>
</feature>
<organism evidence="2 3">
    <name type="scientific">Nakamurella flavida</name>
    <dbReference type="NCBI Taxonomy" id="363630"/>
    <lineage>
        <taxon>Bacteria</taxon>
        <taxon>Bacillati</taxon>
        <taxon>Actinomycetota</taxon>
        <taxon>Actinomycetes</taxon>
        <taxon>Nakamurellales</taxon>
        <taxon>Nakamurellaceae</taxon>
        <taxon>Nakamurella</taxon>
    </lineage>
</organism>
<dbReference type="InterPro" id="IPR052740">
    <property type="entry name" value="CE4"/>
</dbReference>
<dbReference type="InterPro" id="IPR011330">
    <property type="entry name" value="Glyco_hydro/deAcase_b/a-brl"/>
</dbReference>
<sequence length="427" mass="45846">MRGRYLVLGLAVVLAVVTTVLVIQSRNSQSTTASGAPVTVTNTRTVPGQASTDPGSATSAADPASTTPATDGSTSAESSAPATTAGADGRPASNVPMTKLAAGEKPPQFIIFSFDGAGSHERWNTFMDAAAESNSRFTGFLSGIYLLGDPAKNAAVYTGPGHAPGKASIGYGGPEEEIVTEVNDLNLAYSRGHEIGTHYNGHFCDDNLPGGNQWSTADWTSELTQFFTFMKDWKTLNGYTDAPDLQVPTSEVKGGRTPCLTGSLDTLIPAWKQFGMTYDSSIPAPYNGIAWPEKVDGIWEFYMPQVYSPGLGKMTTAMDYNFWAQFNGAQEEPETAPELQGIVKGTYEFMFDKVFNGNRAPILIANHFNKWNGDSFNPPALDFMKEKCGQPDVYCATYQDVIAWMEMQDPAVLQSLLDQAPVAGQAE</sequence>
<evidence type="ECO:0000313" key="2">
    <source>
        <dbReference type="EMBL" id="MBM9475657.1"/>
    </source>
</evidence>
<dbReference type="AlphaFoldDB" id="A0A938YGU0"/>
<gene>
    <name evidence="2" type="ORF">JL107_04270</name>
</gene>
<keyword evidence="3" id="KW-1185">Reference proteome</keyword>
<feature type="compositionally biased region" description="Polar residues" evidence="1">
    <location>
        <begin position="27"/>
        <end position="52"/>
    </location>
</feature>
<dbReference type="SUPFAM" id="SSF88713">
    <property type="entry name" value="Glycoside hydrolase/deacetylase"/>
    <property type="match status" value="1"/>
</dbReference>
<dbReference type="EMBL" id="JAERWL010000005">
    <property type="protein sequence ID" value="MBM9475657.1"/>
    <property type="molecule type" value="Genomic_DNA"/>
</dbReference>
<dbReference type="Proteomes" id="UP000663801">
    <property type="component" value="Unassembled WGS sequence"/>
</dbReference>
<dbReference type="PANTHER" id="PTHR45985">
    <property type="match status" value="1"/>
</dbReference>
<feature type="region of interest" description="Disordered" evidence="1">
    <location>
        <begin position="27"/>
        <end position="98"/>
    </location>
</feature>
<comment type="caution">
    <text evidence="2">The sequence shown here is derived from an EMBL/GenBank/DDBJ whole genome shotgun (WGS) entry which is preliminary data.</text>
</comment>
<name>A0A938YGU0_9ACTN</name>
<dbReference type="Gene3D" id="3.20.20.370">
    <property type="entry name" value="Glycoside hydrolase/deacetylase"/>
    <property type="match status" value="1"/>
</dbReference>
<proteinExistence type="predicted"/>